<evidence type="ECO:0000256" key="1">
    <source>
        <dbReference type="SAM" id="Coils"/>
    </source>
</evidence>
<sequence>MANEMSKQTALEAFLKESKDTLAQARGLLKQKEDLYQRYGITKAMLSDTSELTAHEKEQLEKKSEAFRDEIAQAQRDARDRAKYRDMPVRAAKKARHRAFI</sequence>
<proteinExistence type="predicted"/>
<dbReference type="EMBL" id="CP059735">
    <property type="protein sequence ID" value="WDD96602.1"/>
    <property type="molecule type" value="Genomic_DNA"/>
</dbReference>
<feature type="coiled-coil region" evidence="1">
    <location>
        <begin position="15"/>
        <end position="77"/>
    </location>
</feature>
<accession>A0AAE9YNA7</accession>
<reference evidence="2 3" key="2">
    <citation type="journal article" date="2022" name="Mar. Drugs">
        <title>Bioassay-Guided Fractionation Leads to the Detection of Cholic Acid Generated by the Rare Thalassomonas sp.</title>
        <authorList>
            <person name="Pheiffer F."/>
            <person name="Schneider Y.K."/>
            <person name="Hansen E.H."/>
            <person name="Andersen J.H."/>
            <person name="Isaksson J."/>
            <person name="Busche T."/>
            <person name="R C."/>
            <person name="Kalinowski J."/>
            <person name="Zyl L.V."/>
            <person name="Trindade M."/>
        </authorList>
    </citation>
    <scope>NUCLEOTIDE SEQUENCE [LARGE SCALE GENOMIC DNA]</scope>
    <source>
        <strain evidence="2 3">A5K-106</strain>
    </source>
</reference>
<dbReference type="KEGG" id="tact:SG35_014555"/>
<keyword evidence="3" id="KW-1185">Reference proteome</keyword>
<gene>
    <name evidence="2" type="ORF">SG35_014555</name>
</gene>
<keyword evidence="1" id="KW-0175">Coiled coil</keyword>
<dbReference type="RefSeq" id="WP_044834549.1">
    <property type="nucleotide sequence ID" value="NZ_CP059735.1"/>
</dbReference>
<evidence type="ECO:0000313" key="3">
    <source>
        <dbReference type="Proteomes" id="UP000032568"/>
    </source>
</evidence>
<dbReference type="AlphaFoldDB" id="A0AAE9YNA7"/>
<dbReference type="Proteomes" id="UP000032568">
    <property type="component" value="Chromosome"/>
</dbReference>
<evidence type="ECO:0000313" key="2">
    <source>
        <dbReference type="EMBL" id="WDD96602.1"/>
    </source>
</evidence>
<organism evidence="2 3">
    <name type="scientific">Thalassomonas actiniarum</name>
    <dbReference type="NCBI Taxonomy" id="485447"/>
    <lineage>
        <taxon>Bacteria</taxon>
        <taxon>Pseudomonadati</taxon>
        <taxon>Pseudomonadota</taxon>
        <taxon>Gammaproteobacteria</taxon>
        <taxon>Alteromonadales</taxon>
        <taxon>Colwelliaceae</taxon>
        <taxon>Thalassomonas</taxon>
    </lineage>
</organism>
<protein>
    <submittedName>
        <fullName evidence="2">Uncharacterized protein</fullName>
    </submittedName>
</protein>
<name>A0AAE9YNA7_9GAMM</name>
<reference evidence="2 3" key="1">
    <citation type="journal article" date="2015" name="Genome Announc.">
        <title>Draft Genome Sequences of Marine Isolates of Thalassomonas viridans and Thalassomonas actiniarum.</title>
        <authorList>
            <person name="Olonade I."/>
            <person name="van Zyl L.J."/>
            <person name="Trindade M."/>
        </authorList>
    </citation>
    <scope>NUCLEOTIDE SEQUENCE [LARGE SCALE GENOMIC DNA]</scope>
    <source>
        <strain evidence="2 3">A5K-106</strain>
    </source>
</reference>